<protein>
    <recommendedName>
        <fullName evidence="2">Transgelin</fullName>
    </recommendedName>
</protein>
<dbReference type="FunFam" id="1.10.418.10:FF:000075">
    <property type="entry name" value="Transgelin"/>
    <property type="match status" value="1"/>
</dbReference>
<dbReference type="AlphaFoldDB" id="A0A023FHQ2"/>
<accession>A0A023FHQ2</accession>
<evidence type="ECO:0000259" key="3">
    <source>
        <dbReference type="PROSITE" id="PS50021"/>
    </source>
</evidence>
<dbReference type="GO" id="GO:0015629">
    <property type="term" value="C:actin cytoskeleton"/>
    <property type="evidence" value="ECO:0007669"/>
    <property type="project" value="TreeGrafter"/>
</dbReference>
<name>A0A023FHQ2_AMBCJ</name>
<dbReference type="InterPro" id="IPR050606">
    <property type="entry name" value="Calponin-like"/>
</dbReference>
<dbReference type="SMART" id="SM00033">
    <property type="entry name" value="CH"/>
    <property type="match status" value="1"/>
</dbReference>
<comment type="similarity">
    <text evidence="1 2">Belongs to the calponin family.</text>
</comment>
<proteinExistence type="evidence at transcript level"/>
<sequence length="190" mass="20844">MAENRATKSGLAAEAHSKIQAKYDPELAGALLAWVKEVTGKDINTSGDMDNFYETLKDGVLLCHLVNSIKPGSIPDKKINNSKMAFKCMENINLFLEHARQMGVPAQETFQTVDLWEKQNLLSVSICLQSLARKAPKFGVKGMGPKEAEANVRNFSEEQLKAGQNVISLQYGSNKGATQSGINFGNTRHM</sequence>
<dbReference type="PROSITE" id="PS01052">
    <property type="entry name" value="CALPONIN_1"/>
    <property type="match status" value="1"/>
</dbReference>
<dbReference type="PANTHER" id="PTHR47385">
    <property type="entry name" value="CALPONIN"/>
    <property type="match status" value="1"/>
</dbReference>
<dbReference type="PRINTS" id="PR00888">
    <property type="entry name" value="SM22CALPONIN"/>
</dbReference>
<dbReference type="InterPro" id="IPR036872">
    <property type="entry name" value="CH_dom_sf"/>
</dbReference>
<dbReference type="PANTHER" id="PTHR47385:SF14">
    <property type="entry name" value="TRANSGELIN"/>
    <property type="match status" value="1"/>
</dbReference>
<dbReference type="GO" id="GO:0051015">
    <property type="term" value="F:actin filament binding"/>
    <property type="evidence" value="ECO:0007669"/>
    <property type="project" value="TreeGrafter"/>
</dbReference>
<dbReference type="Pfam" id="PF00402">
    <property type="entry name" value="Calponin"/>
    <property type="match status" value="1"/>
</dbReference>
<dbReference type="EMBL" id="GBBK01003867">
    <property type="protein sequence ID" value="JAC20615.1"/>
    <property type="molecule type" value="mRNA"/>
</dbReference>
<feature type="domain" description="Calponin-homology (CH)" evidence="3">
    <location>
        <begin position="25"/>
        <end position="136"/>
    </location>
</feature>
<reference evidence="4" key="1">
    <citation type="submission" date="2014-03" db="EMBL/GenBank/DDBJ databases">
        <title>The sialotranscriptome of Amblyomma triste, Amblyomma parvum and Amblyomma cajennense ticks, uncovered by 454-based RNA-seq.</title>
        <authorList>
            <person name="Garcia G.R."/>
            <person name="Gardinassi L.G."/>
            <person name="Ribeiro J.M."/>
            <person name="Anatriello E."/>
            <person name="Ferreira B.R."/>
            <person name="Moreira H.N."/>
            <person name="Mafra C."/>
            <person name="Olegario M.M."/>
            <person name="Szabo P.J."/>
            <person name="Miranda-Santos I.K."/>
            <person name="Maruyama S.R."/>
        </authorList>
    </citation>
    <scope>NUCLEOTIDE SEQUENCE</scope>
    <source>
        <strain evidence="4">Uberlandia</strain>
        <tissue evidence="4">Salivary glands</tissue>
    </source>
</reference>
<dbReference type="SUPFAM" id="SSF47576">
    <property type="entry name" value="Calponin-homology domain, CH-domain"/>
    <property type="match status" value="1"/>
</dbReference>
<dbReference type="PROSITE" id="PS51122">
    <property type="entry name" value="CALPONIN_2"/>
    <property type="match status" value="1"/>
</dbReference>
<dbReference type="GO" id="GO:0007015">
    <property type="term" value="P:actin filament organization"/>
    <property type="evidence" value="ECO:0007669"/>
    <property type="project" value="TreeGrafter"/>
</dbReference>
<dbReference type="Gene3D" id="1.10.418.10">
    <property type="entry name" value="Calponin-like domain"/>
    <property type="match status" value="1"/>
</dbReference>
<dbReference type="InterPro" id="IPR001715">
    <property type="entry name" value="CH_dom"/>
</dbReference>
<organism evidence="4">
    <name type="scientific">Amblyomma cajennense</name>
    <name type="common">Cayenne tick</name>
    <name type="synonym">Acarus cajennensis</name>
    <dbReference type="NCBI Taxonomy" id="34607"/>
    <lineage>
        <taxon>Eukaryota</taxon>
        <taxon>Metazoa</taxon>
        <taxon>Ecdysozoa</taxon>
        <taxon>Arthropoda</taxon>
        <taxon>Chelicerata</taxon>
        <taxon>Arachnida</taxon>
        <taxon>Acari</taxon>
        <taxon>Parasitiformes</taxon>
        <taxon>Ixodida</taxon>
        <taxon>Ixodoidea</taxon>
        <taxon>Ixodidae</taxon>
        <taxon>Amblyomminae</taxon>
        <taxon>Amblyomma</taxon>
    </lineage>
</organism>
<evidence type="ECO:0000256" key="1">
    <source>
        <dbReference type="ARBA" id="ARBA00009631"/>
    </source>
</evidence>
<dbReference type="InterPro" id="IPR003096">
    <property type="entry name" value="SM22_calponin"/>
</dbReference>
<evidence type="ECO:0000256" key="2">
    <source>
        <dbReference type="RuleBase" id="RU361224"/>
    </source>
</evidence>
<dbReference type="PROSITE" id="PS50021">
    <property type="entry name" value="CH"/>
    <property type="match status" value="1"/>
</dbReference>
<dbReference type="InterPro" id="IPR000557">
    <property type="entry name" value="Calponin_repeat"/>
</dbReference>
<evidence type="ECO:0000313" key="4">
    <source>
        <dbReference type="EMBL" id="JAC20615.1"/>
    </source>
</evidence>
<dbReference type="Pfam" id="PF00307">
    <property type="entry name" value="CH"/>
    <property type="match status" value="1"/>
</dbReference>